<evidence type="ECO:0000256" key="1">
    <source>
        <dbReference type="SAM" id="Phobius"/>
    </source>
</evidence>
<keyword evidence="3" id="KW-1185">Reference proteome</keyword>
<feature type="transmembrane region" description="Helical" evidence="1">
    <location>
        <begin position="42"/>
        <end position="59"/>
    </location>
</feature>
<sequence length="167" mass="19409">MSLRLWRNLMKATARRRRKSAIAWVIVANHLGWGGSKQKNCWAIFLTFIIVGIIAEFMDHPLWQPLGKLSYCGYIVHFFFISYVFNLDDRPSHFVSIWRTVGAEDNTTLLIRCFQYIHWGIPTVVVSYVFAFFWSCLFEVPIIRLERMLTAGITPKKSPAPPKQIAQ</sequence>
<dbReference type="PANTHER" id="PTHR11161">
    <property type="entry name" value="O-ACYLTRANSFERASE"/>
    <property type="match status" value="1"/>
</dbReference>
<evidence type="ECO:0008006" key="4">
    <source>
        <dbReference type="Google" id="ProtNLM"/>
    </source>
</evidence>
<name>A0A3P7NCV6_CYLGO</name>
<keyword evidence="1" id="KW-1133">Transmembrane helix</keyword>
<feature type="transmembrane region" description="Helical" evidence="1">
    <location>
        <begin position="66"/>
        <end position="85"/>
    </location>
</feature>
<dbReference type="AlphaFoldDB" id="A0A3P7NCV6"/>
<feature type="transmembrane region" description="Helical" evidence="1">
    <location>
        <begin position="116"/>
        <end position="138"/>
    </location>
</feature>
<organism evidence="2 3">
    <name type="scientific">Cylicostephanus goldi</name>
    <name type="common">Nematode worm</name>
    <dbReference type="NCBI Taxonomy" id="71465"/>
    <lineage>
        <taxon>Eukaryota</taxon>
        <taxon>Metazoa</taxon>
        <taxon>Ecdysozoa</taxon>
        <taxon>Nematoda</taxon>
        <taxon>Chromadorea</taxon>
        <taxon>Rhabditida</taxon>
        <taxon>Rhabditina</taxon>
        <taxon>Rhabditomorpha</taxon>
        <taxon>Strongyloidea</taxon>
        <taxon>Strongylidae</taxon>
        <taxon>Cylicostephanus</taxon>
    </lineage>
</organism>
<reference evidence="2 3" key="1">
    <citation type="submission" date="2018-11" db="EMBL/GenBank/DDBJ databases">
        <authorList>
            <consortium name="Pathogen Informatics"/>
        </authorList>
    </citation>
    <scope>NUCLEOTIDE SEQUENCE [LARGE SCALE GENOMIC DNA]</scope>
</reference>
<dbReference type="PANTHER" id="PTHR11161:SF0">
    <property type="entry name" value="O-ACYLTRANSFERASE LIKE PROTEIN"/>
    <property type="match status" value="1"/>
</dbReference>
<dbReference type="Proteomes" id="UP000271889">
    <property type="component" value="Unassembled WGS sequence"/>
</dbReference>
<dbReference type="InterPro" id="IPR052728">
    <property type="entry name" value="O2_lipid_transport_reg"/>
</dbReference>
<proteinExistence type="predicted"/>
<evidence type="ECO:0000313" key="3">
    <source>
        <dbReference type="Proteomes" id="UP000271889"/>
    </source>
</evidence>
<evidence type="ECO:0000313" key="2">
    <source>
        <dbReference type="EMBL" id="VDN29081.1"/>
    </source>
</evidence>
<keyword evidence="1" id="KW-0472">Membrane</keyword>
<accession>A0A3P7NCV6</accession>
<gene>
    <name evidence="2" type="ORF">CGOC_LOCUS11155</name>
</gene>
<dbReference type="OrthoDB" id="207378at2759"/>
<keyword evidence="1" id="KW-0812">Transmembrane</keyword>
<protein>
    <recommendedName>
        <fullName evidence="4">Acyltransferase 3 domain-containing protein</fullName>
    </recommendedName>
</protein>
<feature type="transmembrane region" description="Helical" evidence="1">
    <location>
        <begin position="21"/>
        <end position="36"/>
    </location>
</feature>
<dbReference type="EMBL" id="UYRV01114746">
    <property type="protein sequence ID" value="VDN29081.1"/>
    <property type="molecule type" value="Genomic_DNA"/>
</dbReference>